<dbReference type="EMBL" id="JALJOS010000002">
    <property type="protein sequence ID" value="KAK9842856.1"/>
    <property type="molecule type" value="Genomic_DNA"/>
</dbReference>
<keyword evidence="3" id="KW-1185">Reference proteome</keyword>
<comment type="caution">
    <text evidence="2">The sequence shown here is derived from an EMBL/GenBank/DDBJ whole genome shotgun (WGS) entry which is preliminary data.</text>
</comment>
<accession>A0AAW1SAK9</accession>
<organism evidence="2 3">
    <name type="scientific">Apatococcus lobatus</name>
    <dbReference type="NCBI Taxonomy" id="904363"/>
    <lineage>
        <taxon>Eukaryota</taxon>
        <taxon>Viridiplantae</taxon>
        <taxon>Chlorophyta</taxon>
        <taxon>core chlorophytes</taxon>
        <taxon>Trebouxiophyceae</taxon>
        <taxon>Chlorellales</taxon>
        <taxon>Chlorellaceae</taxon>
        <taxon>Apatococcus</taxon>
    </lineage>
</organism>
<dbReference type="AlphaFoldDB" id="A0AAW1SAK9"/>
<proteinExistence type="predicted"/>
<dbReference type="Proteomes" id="UP001438707">
    <property type="component" value="Unassembled WGS sequence"/>
</dbReference>
<evidence type="ECO:0000313" key="3">
    <source>
        <dbReference type="Proteomes" id="UP001438707"/>
    </source>
</evidence>
<evidence type="ECO:0000256" key="1">
    <source>
        <dbReference type="SAM" id="MobiDB-lite"/>
    </source>
</evidence>
<feature type="region of interest" description="Disordered" evidence="1">
    <location>
        <begin position="176"/>
        <end position="196"/>
    </location>
</feature>
<gene>
    <name evidence="2" type="ORF">WJX74_003468</name>
</gene>
<name>A0AAW1SAK9_9CHLO</name>
<evidence type="ECO:0000313" key="2">
    <source>
        <dbReference type="EMBL" id="KAK9842856.1"/>
    </source>
</evidence>
<reference evidence="2 3" key="1">
    <citation type="journal article" date="2024" name="Nat. Commun.">
        <title>Phylogenomics reveals the evolutionary origins of lichenization in chlorophyte algae.</title>
        <authorList>
            <person name="Puginier C."/>
            <person name="Libourel C."/>
            <person name="Otte J."/>
            <person name="Skaloud P."/>
            <person name="Haon M."/>
            <person name="Grisel S."/>
            <person name="Petersen M."/>
            <person name="Berrin J.G."/>
            <person name="Delaux P.M."/>
            <person name="Dal Grande F."/>
            <person name="Keller J."/>
        </authorList>
    </citation>
    <scope>NUCLEOTIDE SEQUENCE [LARGE SCALE GENOMIC DNA]</scope>
    <source>
        <strain evidence="2 3">SAG 2145</strain>
    </source>
</reference>
<protein>
    <submittedName>
        <fullName evidence="2">Uncharacterized protein</fullName>
    </submittedName>
</protein>
<sequence length="196" mass="20610">MVPRKTLQLPSSSEGLGWIASQGLSQPLLIPGLQMASITAAAAGDAEALAYLRFTAQQFAALGSRNHTRLDEMCSQASQATNCNEFNAVCKLSAGDSELRQPGSSVPMERRFLSGCSREWSFQRVAVAPLPGSTMPMGSQDHGQGCPCRQTGHTAVVAWPEPTMPLERGLYFGGGQAQPEDTAMAAGPGTTMPSAP</sequence>